<evidence type="ECO:0000313" key="1">
    <source>
        <dbReference type="EMBL" id="EAU40141.1"/>
    </source>
</evidence>
<dbReference type="Proteomes" id="UP000004310">
    <property type="component" value="Unassembled WGS sequence"/>
</dbReference>
<protein>
    <recommendedName>
        <fullName evidence="3">Phage tail protein</fullName>
    </recommendedName>
</protein>
<proteinExistence type="predicted"/>
<dbReference type="RefSeq" id="WP_007067397.1">
    <property type="nucleotide sequence ID" value="NZ_DS022272.1"/>
</dbReference>
<dbReference type="STRING" id="217511.GCA_001463845_01004"/>
<accession>Q0FZ17</accession>
<sequence length="69" mass="7371">MIMIEDIRIDRLAKRVYGTERGGTVEAILDANVGLAALIFPTGVIPAGADVVLPEVVERAAPAVTRPWD</sequence>
<reference evidence="1 2" key="1">
    <citation type="journal article" date="2010" name="J. Bacteriol.">
        <title>Genome sequence of Fulvimarina pelagi HTCC2506T, a Mn(II)-oxidizing alphaproteobacterium possessing an aerobic anoxygenic photosynthetic gene cluster and Xanthorhodopsin.</title>
        <authorList>
            <person name="Kang I."/>
            <person name="Oh H.M."/>
            <person name="Lim S.I."/>
            <person name="Ferriera S."/>
            <person name="Giovannoni S.J."/>
            <person name="Cho J.C."/>
        </authorList>
    </citation>
    <scope>NUCLEOTIDE SEQUENCE [LARGE SCALE GENOMIC DNA]</scope>
    <source>
        <strain evidence="1 2">HTCC2506</strain>
    </source>
</reference>
<dbReference type="Pfam" id="PF05489">
    <property type="entry name" value="Phage_tail_X"/>
    <property type="match status" value="1"/>
</dbReference>
<dbReference type="InterPro" id="IPR008861">
    <property type="entry name" value="GpX-like"/>
</dbReference>
<keyword evidence="2" id="KW-1185">Reference proteome</keyword>
<comment type="caution">
    <text evidence="1">The sequence shown here is derived from an EMBL/GenBank/DDBJ whole genome shotgun (WGS) entry which is preliminary data.</text>
</comment>
<gene>
    <name evidence="1" type="ORF">FP2506_11312</name>
</gene>
<evidence type="ECO:0008006" key="3">
    <source>
        <dbReference type="Google" id="ProtNLM"/>
    </source>
</evidence>
<dbReference type="EMBL" id="AATP01000009">
    <property type="protein sequence ID" value="EAU40141.1"/>
    <property type="molecule type" value="Genomic_DNA"/>
</dbReference>
<dbReference type="AlphaFoldDB" id="Q0FZ17"/>
<organism evidence="1 2">
    <name type="scientific">Fulvimarina pelagi HTCC2506</name>
    <dbReference type="NCBI Taxonomy" id="314231"/>
    <lineage>
        <taxon>Bacteria</taxon>
        <taxon>Pseudomonadati</taxon>
        <taxon>Pseudomonadota</taxon>
        <taxon>Alphaproteobacteria</taxon>
        <taxon>Hyphomicrobiales</taxon>
        <taxon>Aurantimonadaceae</taxon>
        <taxon>Fulvimarina</taxon>
    </lineage>
</organism>
<name>Q0FZ17_9HYPH</name>
<evidence type="ECO:0000313" key="2">
    <source>
        <dbReference type="Proteomes" id="UP000004310"/>
    </source>
</evidence>
<dbReference type="HOGENOM" id="CLU_2769899_0_0_5"/>